<accession>A0A0P7FVI7</accession>
<sequence length="46" mass="4595">MESNSSSMAAYLAEHPKMVGVLFTMLVVLSQGAGVVAAGQGTTVGP</sequence>
<gene>
    <name evidence="1" type="ORF">SY89_01697</name>
</gene>
<comment type="caution">
    <text evidence="1">The sequence shown here is derived from an EMBL/GenBank/DDBJ whole genome shotgun (WGS) entry which is preliminary data.</text>
</comment>
<organism evidence="1 2">
    <name type="scientific">Halolamina pelagica</name>
    <dbReference type="NCBI Taxonomy" id="699431"/>
    <lineage>
        <taxon>Archaea</taxon>
        <taxon>Methanobacteriati</taxon>
        <taxon>Methanobacteriota</taxon>
        <taxon>Stenosarchaea group</taxon>
        <taxon>Halobacteria</taxon>
        <taxon>Halobacteriales</taxon>
        <taxon>Haloferacaceae</taxon>
    </lineage>
</organism>
<evidence type="ECO:0000313" key="1">
    <source>
        <dbReference type="EMBL" id="KPN30956.1"/>
    </source>
</evidence>
<dbReference type="AlphaFoldDB" id="A0A0P7FVI7"/>
<protein>
    <submittedName>
        <fullName evidence="1">Uncharacterized protein</fullName>
    </submittedName>
</protein>
<dbReference type="InterPro" id="IPR055926">
    <property type="entry name" value="DUF7503"/>
</dbReference>
<keyword evidence="2" id="KW-1185">Reference proteome</keyword>
<dbReference type="RefSeq" id="WP_189319130.1">
    <property type="nucleotide sequence ID" value="NZ_LGUC01000001.1"/>
</dbReference>
<reference evidence="2" key="1">
    <citation type="submission" date="2013-11" db="EMBL/GenBank/DDBJ databases">
        <authorList>
            <person name="Hoang H.T."/>
            <person name="Killian M.L."/>
            <person name="Madson D.M."/>
            <person name="Arruda P.H.E."/>
            <person name="Sun D."/>
            <person name="Schwartz K.J."/>
            <person name="Yoon K."/>
        </authorList>
    </citation>
    <scope>NUCLEOTIDE SEQUENCE [LARGE SCALE GENOMIC DNA]</scope>
    <source>
        <strain evidence="2">CDK2</strain>
    </source>
</reference>
<dbReference type="Pfam" id="PF24335">
    <property type="entry name" value="DUF7503"/>
    <property type="match status" value="1"/>
</dbReference>
<dbReference type="EMBL" id="LGUC01000001">
    <property type="protein sequence ID" value="KPN30956.1"/>
    <property type="molecule type" value="Genomic_DNA"/>
</dbReference>
<dbReference type="Proteomes" id="UP000050535">
    <property type="component" value="Unassembled WGS sequence"/>
</dbReference>
<name>A0A0P7FVI7_9EURY</name>
<dbReference type="OrthoDB" id="210272at2157"/>
<evidence type="ECO:0000313" key="2">
    <source>
        <dbReference type="Proteomes" id="UP000050535"/>
    </source>
</evidence>
<proteinExistence type="predicted"/>